<organism evidence="2 3">
    <name type="scientific">Dryococelus australis</name>
    <dbReference type="NCBI Taxonomy" id="614101"/>
    <lineage>
        <taxon>Eukaryota</taxon>
        <taxon>Metazoa</taxon>
        <taxon>Ecdysozoa</taxon>
        <taxon>Arthropoda</taxon>
        <taxon>Hexapoda</taxon>
        <taxon>Insecta</taxon>
        <taxon>Pterygota</taxon>
        <taxon>Neoptera</taxon>
        <taxon>Polyneoptera</taxon>
        <taxon>Phasmatodea</taxon>
        <taxon>Verophasmatodea</taxon>
        <taxon>Anareolatae</taxon>
        <taxon>Phasmatidae</taxon>
        <taxon>Eurycanthinae</taxon>
        <taxon>Dryococelus</taxon>
    </lineage>
</organism>
<evidence type="ECO:0000256" key="1">
    <source>
        <dbReference type="SAM" id="MobiDB-lite"/>
    </source>
</evidence>
<feature type="region of interest" description="Disordered" evidence="1">
    <location>
        <begin position="50"/>
        <end position="70"/>
    </location>
</feature>
<accession>A0ABQ9HFH6</accession>
<sequence>MKKELRKQLRVPKNTIYKKSAVSKSGKENPIKRKLTSLFLIDDNSRMSSGKKLTITRKKKKKKKPQNSNLKISYPTFTRFRPFWVIKLTDKDRHTYMCKLCENFRMILRKSNQLKFTELQSMSIVSKLTTCEESNKGCNDNTCSTSKFP</sequence>
<feature type="compositionally biased region" description="Basic residues" evidence="1">
    <location>
        <begin position="54"/>
        <end position="65"/>
    </location>
</feature>
<dbReference type="EMBL" id="JARBHB010000005">
    <property type="protein sequence ID" value="KAJ8883014.1"/>
    <property type="molecule type" value="Genomic_DNA"/>
</dbReference>
<dbReference type="Proteomes" id="UP001159363">
    <property type="component" value="Chromosome 4"/>
</dbReference>
<keyword evidence="3" id="KW-1185">Reference proteome</keyword>
<proteinExistence type="predicted"/>
<evidence type="ECO:0000313" key="2">
    <source>
        <dbReference type="EMBL" id="KAJ8883014.1"/>
    </source>
</evidence>
<comment type="caution">
    <text evidence="2">The sequence shown here is derived from an EMBL/GenBank/DDBJ whole genome shotgun (WGS) entry which is preliminary data.</text>
</comment>
<evidence type="ECO:0000313" key="3">
    <source>
        <dbReference type="Proteomes" id="UP001159363"/>
    </source>
</evidence>
<name>A0ABQ9HFH6_9NEOP</name>
<gene>
    <name evidence="2" type="ORF">PR048_014853</name>
</gene>
<reference evidence="2 3" key="1">
    <citation type="submission" date="2023-02" db="EMBL/GenBank/DDBJ databases">
        <title>LHISI_Scaffold_Assembly.</title>
        <authorList>
            <person name="Stuart O.P."/>
            <person name="Cleave R."/>
            <person name="Magrath M.J.L."/>
            <person name="Mikheyev A.S."/>
        </authorList>
    </citation>
    <scope>NUCLEOTIDE SEQUENCE [LARGE SCALE GENOMIC DNA]</scope>
    <source>
        <strain evidence="2">Daus_M_001</strain>
        <tissue evidence="2">Leg muscle</tissue>
    </source>
</reference>
<protein>
    <submittedName>
        <fullName evidence="2">Uncharacterized protein</fullName>
    </submittedName>
</protein>